<name>A0A7H9HLP1_9SACH</name>
<feature type="region of interest" description="Disordered" evidence="1">
    <location>
        <begin position="53"/>
        <end position="90"/>
    </location>
</feature>
<evidence type="ECO:0000256" key="1">
    <source>
        <dbReference type="SAM" id="MobiDB-lite"/>
    </source>
</evidence>
<accession>A0A7H9HLP1</accession>
<dbReference type="SUPFAM" id="SSF55797">
    <property type="entry name" value="PR-1-like"/>
    <property type="match status" value="1"/>
</dbReference>
<dbReference type="Gene3D" id="3.40.33.10">
    <property type="entry name" value="CAP"/>
    <property type="match status" value="1"/>
</dbReference>
<dbReference type="EMBL" id="CP059268">
    <property type="protein sequence ID" value="QLQ78718.1"/>
    <property type="molecule type" value="Genomic_DNA"/>
</dbReference>
<dbReference type="Pfam" id="PF00188">
    <property type="entry name" value="CAP"/>
    <property type="match status" value="1"/>
</dbReference>
<dbReference type="Proteomes" id="UP000510647">
    <property type="component" value="Chromosome 2"/>
</dbReference>
<feature type="compositionally biased region" description="Low complexity" evidence="1">
    <location>
        <begin position="129"/>
        <end position="255"/>
    </location>
</feature>
<feature type="chain" id="PRO_5028825997" description="SCP domain-containing protein" evidence="2">
    <location>
        <begin position="18"/>
        <end position="423"/>
    </location>
</feature>
<dbReference type="InterPro" id="IPR001283">
    <property type="entry name" value="CRISP-related"/>
</dbReference>
<dbReference type="GO" id="GO:0005576">
    <property type="term" value="C:extracellular region"/>
    <property type="evidence" value="ECO:0007669"/>
    <property type="project" value="InterPro"/>
</dbReference>
<gene>
    <name evidence="4" type="ORF">HG537_0B00670</name>
</gene>
<proteinExistence type="predicted"/>
<dbReference type="PRINTS" id="PR00838">
    <property type="entry name" value="V5ALLERGEN"/>
</dbReference>
<dbReference type="PROSITE" id="PS01009">
    <property type="entry name" value="CRISP_1"/>
    <property type="match status" value="1"/>
</dbReference>
<organism evidence="4 5">
    <name type="scientific">Torulaspora globosa</name>
    <dbReference type="NCBI Taxonomy" id="48254"/>
    <lineage>
        <taxon>Eukaryota</taxon>
        <taxon>Fungi</taxon>
        <taxon>Dikarya</taxon>
        <taxon>Ascomycota</taxon>
        <taxon>Saccharomycotina</taxon>
        <taxon>Saccharomycetes</taxon>
        <taxon>Saccharomycetales</taxon>
        <taxon>Saccharomycetaceae</taxon>
        <taxon>Torulaspora</taxon>
    </lineage>
</organism>
<evidence type="ECO:0000313" key="5">
    <source>
        <dbReference type="Proteomes" id="UP000510647"/>
    </source>
</evidence>
<dbReference type="InterPro" id="IPR002413">
    <property type="entry name" value="V5_allergen-like"/>
</dbReference>
<feature type="domain" description="SCP" evidence="3">
    <location>
        <begin position="261"/>
        <end position="403"/>
    </location>
</feature>
<dbReference type="PANTHER" id="PTHR10334">
    <property type="entry name" value="CYSTEINE-RICH SECRETORY PROTEIN-RELATED"/>
    <property type="match status" value="1"/>
</dbReference>
<dbReference type="InterPro" id="IPR035940">
    <property type="entry name" value="CAP_sf"/>
</dbReference>
<reference evidence="4 5" key="1">
    <citation type="submission" date="2020-06" db="EMBL/GenBank/DDBJ databases">
        <title>The yeast mating-type switching endonuclease HO is a domesticated member of an unorthodox homing genetic element family.</title>
        <authorList>
            <person name="Coughlan A.Y."/>
            <person name="Lombardi L."/>
            <person name="Braun-Galleani S."/>
            <person name="Martos A.R."/>
            <person name="Galeote V."/>
            <person name="Bigey F."/>
            <person name="Dequin S."/>
            <person name="Byrne K.P."/>
            <person name="Wolfe K.H."/>
        </authorList>
    </citation>
    <scope>NUCLEOTIDE SEQUENCE [LARGE SCALE GENOMIC DNA]</scope>
    <source>
        <strain evidence="4 5">CBS2947</strain>
    </source>
</reference>
<evidence type="ECO:0000259" key="3">
    <source>
        <dbReference type="SMART" id="SM00198"/>
    </source>
</evidence>
<feature type="region of interest" description="Disordered" evidence="1">
    <location>
        <begin position="129"/>
        <end position="257"/>
    </location>
</feature>
<evidence type="ECO:0000256" key="2">
    <source>
        <dbReference type="SAM" id="SignalP"/>
    </source>
</evidence>
<feature type="compositionally biased region" description="Low complexity" evidence="1">
    <location>
        <begin position="53"/>
        <end position="87"/>
    </location>
</feature>
<keyword evidence="2" id="KW-0732">Signal</keyword>
<feature type="signal peptide" evidence="2">
    <location>
        <begin position="1"/>
        <end position="17"/>
    </location>
</feature>
<evidence type="ECO:0000313" key="4">
    <source>
        <dbReference type="EMBL" id="QLQ78718.1"/>
    </source>
</evidence>
<protein>
    <recommendedName>
        <fullName evidence="3">SCP domain-containing protein</fullName>
    </recommendedName>
</protein>
<dbReference type="OrthoDB" id="337038at2759"/>
<sequence length="423" mass="43907">MKSLAISLSLLAAVSNAAVQTTVWEDFTVTVTRHTFFKSNAVTTSAELSSTQISSSLPSSSSRPEITGPVITSSVTGVSTTSSGKSSIQAPTGSLSFRYSNSSSVDTGSGYSSSSYVEIVSTDSVQATSSADATDASSTVSSTDSSQVSSTDSSQVSSTDSTQASSTDSSQASSTDSSQVSSTDSTQASSTDSTQVSSTDSTQVSSTDPSQASSTDSSQASSTDSSQVSSTDSVSSSQITSASATSSTSSSTPQPKTLDSATANLILAEHNAKRALHIDTPPLTWSDDLSAWAYNYANSLSGTFYDPCSGNLLHSTTRNNQGENIAFGTYSSATALVDYWYNEIRYYDYNNVTGIVHDGYDVGHFTQLVWASTTEVGCAAIECPANNGLYLLCEYTPAGNVYIGNSDDIFALFTTNVLPLIPQ</sequence>
<dbReference type="InterPro" id="IPR014044">
    <property type="entry name" value="CAP_dom"/>
</dbReference>
<keyword evidence="5" id="KW-1185">Reference proteome</keyword>
<dbReference type="AlphaFoldDB" id="A0A7H9HLP1"/>
<dbReference type="InterPro" id="IPR018244">
    <property type="entry name" value="Allrgn_V5/Tpx1_CS"/>
</dbReference>
<dbReference type="PRINTS" id="PR00837">
    <property type="entry name" value="V5TPXLIKE"/>
</dbReference>
<dbReference type="SMART" id="SM00198">
    <property type="entry name" value="SCP"/>
    <property type="match status" value="1"/>
</dbReference>